<dbReference type="InterPro" id="IPR004139">
    <property type="entry name" value="Glyco_trans_13"/>
</dbReference>
<dbReference type="GO" id="GO:0030145">
    <property type="term" value="F:manganese ion binding"/>
    <property type="evidence" value="ECO:0007669"/>
    <property type="project" value="UniProtKB-UniRule"/>
</dbReference>
<evidence type="ECO:0000256" key="4">
    <source>
        <dbReference type="ARBA" id="ARBA00022676"/>
    </source>
</evidence>
<dbReference type="Proteomes" id="UP000001593">
    <property type="component" value="Unassembled WGS sequence"/>
</dbReference>
<dbReference type="PANTHER" id="PTHR46396:SF1">
    <property type="entry name" value="PROTEIN O-LINKED-MANNOSE BETA-1,2-N-ACETYLGLUCOSAMINYLTRANSFERASE 1"/>
    <property type="match status" value="1"/>
</dbReference>
<dbReference type="InterPro" id="IPR052463">
    <property type="entry name" value="O-linked_mannose_GnT"/>
</dbReference>
<keyword evidence="11" id="KW-0472">Membrane</keyword>
<evidence type="ECO:0000259" key="14">
    <source>
        <dbReference type="Pfam" id="PF15711"/>
    </source>
</evidence>
<keyword evidence="10 13" id="KW-0333">Golgi apparatus</keyword>
<evidence type="ECO:0000256" key="12">
    <source>
        <dbReference type="ARBA" id="ARBA00023211"/>
    </source>
</evidence>
<evidence type="ECO:0000313" key="16">
    <source>
        <dbReference type="Proteomes" id="UP000001593"/>
    </source>
</evidence>
<keyword evidence="16" id="KW-1185">Reference proteome</keyword>
<comment type="function">
    <text evidence="13">Initiates complex N-linked carbohydrate formation. Essential for the conversion of high-mannose to hybrid and complex N-glycans.</text>
</comment>
<dbReference type="PhylomeDB" id="A7RRS3"/>
<sequence>MASRGFDTYASKQDSDLLVELIEDVSEGRIICFAVKDEASLTLKRMARNMMKSLGSFYIGSLRWRDTWAFVTQKTGHGGRALAEGFQKCPKSQDSWASPVLLRTTFTAETTDNTRCDWEDSEASRRRREFCDKYEGYKGVCKCVEPSIIDMDPPTLEGGGRVKLPIAVMASRRPHYLFRMLKTLHGVVGLDPSMVTVFIDGFYDEPASIAKLFNLRVDAHAPISKLNSRIAQHYKKSLTTSFARFPDAQYLVILEEDLDISVDILTYFQQMLPILETDESLFCISAWNDQGYEHSSHDPSMMYRLETMPGLGWVLSRKIYKGELEAKWPKPDVFWDWDMWTRSPDQLKGRECIIPDVSRTYHFGAKGLNMNPYFQDAYFTKHAFNRQPNVKFNAEIMRKDNYEKEIHRLITSATLLDHDTTPCANPKSFVPDTKEKTYVFYIAMKQHGDWKTWNNVARCFRMWDLDVRGFHKSMFRFWIKENHIIVVGCPSSPYCVHKPANISPISMLKTEKRPADD</sequence>
<protein>
    <recommendedName>
        <fullName evidence="13">Alpha-1,3-mannosyl-glycoprotein 2-beta-N-acetylglucosaminyltransferase</fullName>
        <shortName evidence="13">GNT-I</shortName>
        <shortName evidence="13">GlcNAc-T I</shortName>
        <ecNumber evidence="13">2.4.1.101</ecNumber>
    </recommendedName>
    <alternativeName>
        <fullName evidence="13">N-glycosyl-oligosaccharide-glycoprotein N-acetylglucosaminyltransferase I</fullName>
    </alternativeName>
</protein>
<dbReference type="AlphaFoldDB" id="A7RRS3"/>
<dbReference type="STRING" id="45351.A7RRS3"/>
<dbReference type="EC" id="2.4.1.101" evidence="13"/>
<dbReference type="SUPFAM" id="SSF53448">
    <property type="entry name" value="Nucleotide-diphospho-sugar transferases"/>
    <property type="match status" value="1"/>
</dbReference>
<evidence type="ECO:0000256" key="10">
    <source>
        <dbReference type="ARBA" id="ARBA00023034"/>
    </source>
</evidence>
<comment type="pathway">
    <text evidence="2 13">Protein modification; protein glycosylation.</text>
</comment>
<name>A7RRS3_NEMVE</name>
<comment type="similarity">
    <text evidence="3 13">Belongs to the glycosyltransferase 13 family.</text>
</comment>
<dbReference type="InterPro" id="IPR039477">
    <property type="entry name" value="ILEI/PANDER_dom"/>
</dbReference>
<evidence type="ECO:0000256" key="7">
    <source>
        <dbReference type="ARBA" id="ARBA00022723"/>
    </source>
</evidence>
<keyword evidence="7 13" id="KW-0479">Metal-binding</keyword>
<dbReference type="Gene3D" id="3.90.550.10">
    <property type="entry name" value="Spore Coat Polysaccharide Biosynthesis Protein SpsA, Chain A"/>
    <property type="match status" value="1"/>
</dbReference>
<gene>
    <name evidence="15" type="ORF">NEMVEDRAFT_v1g181253</name>
</gene>
<evidence type="ECO:0000256" key="13">
    <source>
        <dbReference type="RuleBase" id="RU368119"/>
    </source>
</evidence>
<evidence type="ECO:0000256" key="8">
    <source>
        <dbReference type="ARBA" id="ARBA00022968"/>
    </source>
</evidence>
<evidence type="ECO:0000313" key="15">
    <source>
        <dbReference type="EMBL" id="EDO45873.1"/>
    </source>
</evidence>
<evidence type="ECO:0000256" key="6">
    <source>
        <dbReference type="ARBA" id="ARBA00022692"/>
    </source>
</evidence>
<dbReference type="EMBL" id="DS469532">
    <property type="protein sequence ID" value="EDO45873.1"/>
    <property type="molecule type" value="Genomic_DNA"/>
</dbReference>
<keyword evidence="12 13" id="KW-0464">Manganese</keyword>
<comment type="subcellular location">
    <subcellularLocation>
        <location evidence="1 13">Golgi apparatus membrane</location>
        <topology evidence="1 13">Single-pass type II membrane protein</topology>
    </subcellularLocation>
</comment>
<keyword evidence="8 13" id="KW-0735">Signal-anchor</keyword>
<dbReference type="GO" id="GO:0000139">
    <property type="term" value="C:Golgi membrane"/>
    <property type="evidence" value="ECO:0000318"/>
    <property type="project" value="GO_Central"/>
</dbReference>
<feature type="domain" description="ILEI/PANDER" evidence="14">
    <location>
        <begin position="2"/>
        <end position="74"/>
    </location>
</feature>
<organism evidence="15 16">
    <name type="scientific">Nematostella vectensis</name>
    <name type="common">Starlet sea anemone</name>
    <dbReference type="NCBI Taxonomy" id="45351"/>
    <lineage>
        <taxon>Eukaryota</taxon>
        <taxon>Metazoa</taxon>
        <taxon>Cnidaria</taxon>
        <taxon>Anthozoa</taxon>
        <taxon>Hexacorallia</taxon>
        <taxon>Actiniaria</taxon>
        <taxon>Edwardsiidae</taxon>
        <taxon>Nematostella</taxon>
    </lineage>
</organism>
<evidence type="ECO:0000256" key="2">
    <source>
        <dbReference type="ARBA" id="ARBA00004922"/>
    </source>
</evidence>
<evidence type="ECO:0000256" key="3">
    <source>
        <dbReference type="ARBA" id="ARBA00006492"/>
    </source>
</evidence>
<dbReference type="eggNOG" id="ENOG502QSG3">
    <property type="taxonomic scope" value="Eukaryota"/>
</dbReference>
<dbReference type="Pfam" id="PF03071">
    <property type="entry name" value="GNT-I"/>
    <property type="match status" value="1"/>
</dbReference>
<keyword evidence="4 13" id="KW-0328">Glycosyltransferase</keyword>
<reference evidence="15 16" key="1">
    <citation type="journal article" date="2007" name="Science">
        <title>Sea anemone genome reveals ancestral eumetazoan gene repertoire and genomic organization.</title>
        <authorList>
            <person name="Putnam N.H."/>
            <person name="Srivastava M."/>
            <person name="Hellsten U."/>
            <person name="Dirks B."/>
            <person name="Chapman J."/>
            <person name="Salamov A."/>
            <person name="Terry A."/>
            <person name="Shapiro H."/>
            <person name="Lindquist E."/>
            <person name="Kapitonov V.V."/>
            <person name="Jurka J."/>
            <person name="Genikhovich G."/>
            <person name="Grigoriev I.V."/>
            <person name="Lucas S.M."/>
            <person name="Steele R.E."/>
            <person name="Finnerty J.R."/>
            <person name="Technau U."/>
            <person name="Martindale M.Q."/>
            <person name="Rokhsar D.S."/>
        </authorList>
    </citation>
    <scope>NUCLEOTIDE SEQUENCE [LARGE SCALE GENOMIC DNA]</scope>
    <source>
        <strain evidence="16">CH2 X CH6</strain>
    </source>
</reference>
<dbReference type="FunFam" id="3.90.550.10:FF:000252">
    <property type="entry name" value="Protein O-linked-mannose beta-1,2-N-acetylglucosaminyltransferase 1"/>
    <property type="match status" value="1"/>
</dbReference>
<dbReference type="Pfam" id="PF15711">
    <property type="entry name" value="ILEI"/>
    <property type="match status" value="1"/>
</dbReference>
<dbReference type="InParanoid" id="A7RRS3"/>
<dbReference type="OMA" id="RTIWEKE"/>
<dbReference type="InterPro" id="IPR029044">
    <property type="entry name" value="Nucleotide-diphossugar_trans"/>
</dbReference>
<keyword evidence="6" id="KW-0812">Transmembrane</keyword>
<comment type="cofactor">
    <cofactor evidence="13">
        <name>Mn(2+)</name>
        <dbReference type="ChEBI" id="CHEBI:29035"/>
    </cofactor>
    <text evidence="13">The cofactor is mostly bound to the substrate.</text>
</comment>
<keyword evidence="9" id="KW-1133">Transmembrane helix</keyword>
<comment type="catalytic activity">
    <reaction evidence="13">
        <text>N(4)-(alpha-D-Man-(1-&gt;3)-[alpha-D-Man-(1-&gt;3)-[alpha-D-Man-(1-&gt;6)]-alpha-D-Man-(1-&gt;6)]-beta-D-Man-(1-&gt;4)-beta-D-GlcNAc-(1-&gt;4)-beta-D-GlcNAc)-L-asparaginyl-[protein] (N-glucan mannose isomer 5A1,2) + UDP-N-acetyl-alpha-D-glucosamine = N(4)-{beta-D-GlcNAc-(1-&gt;2)-alpha-D-Man-(1-&gt;3)-[alpha-D-Man-(1-&gt;3)-[alpha-D-Man-(1-&gt;6)]-alpha-D-Man-(1-&gt;6)]-beta-D-Man-(1-&gt;4)-beta-D-GlcNAc-(1-&gt;4)-beta-D-GlcNAc}-L-asparaginyl-[protein] + UDP + H(+)</text>
        <dbReference type="Rhea" id="RHEA:11456"/>
        <dbReference type="Rhea" id="RHEA-COMP:14367"/>
        <dbReference type="Rhea" id="RHEA-COMP:14368"/>
        <dbReference type="ChEBI" id="CHEBI:15378"/>
        <dbReference type="ChEBI" id="CHEBI:57705"/>
        <dbReference type="ChEBI" id="CHEBI:58223"/>
        <dbReference type="ChEBI" id="CHEBI:59087"/>
        <dbReference type="ChEBI" id="CHEBI:60625"/>
        <dbReference type="EC" id="2.4.1.101"/>
    </reaction>
</comment>
<dbReference type="HOGENOM" id="CLU_024847_0_0_1"/>
<evidence type="ECO:0000256" key="11">
    <source>
        <dbReference type="ARBA" id="ARBA00023136"/>
    </source>
</evidence>
<dbReference type="PROSITE" id="PS52031">
    <property type="entry name" value="GG_LECTIN"/>
    <property type="match status" value="1"/>
</dbReference>
<keyword evidence="5" id="KW-0808">Transferase</keyword>
<dbReference type="PANTHER" id="PTHR46396">
    <property type="entry name" value="PROTEIN O-LINKED-MANNOSE BETA-1,2-N-ACETYLGLUCOSAMINYLTRANSFERASE 1"/>
    <property type="match status" value="1"/>
</dbReference>
<accession>A7RRS3</accession>
<proteinExistence type="inferred from homology"/>
<evidence type="ECO:0000256" key="9">
    <source>
        <dbReference type="ARBA" id="ARBA00022989"/>
    </source>
</evidence>
<dbReference type="GO" id="GO:0016266">
    <property type="term" value="P:protein O-linked glycosylation via N-acetyl-galactosamine"/>
    <property type="evidence" value="ECO:0000318"/>
    <property type="project" value="GO_Central"/>
</dbReference>
<dbReference type="GO" id="GO:0003827">
    <property type="term" value="F:alpha-1,3-mannosylglycoprotein 2-beta-N-acetylglucosaminyltransferase activity"/>
    <property type="evidence" value="ECO:0007669"/>
    <property type="project" value="UniProtKB-UniRule"/>
</dbReference>
<evidence type="ECO:0000256" key="5">
    <source>
        <dbReference type="ARBA" id="ARBA00022679"/>
    </source>
</evidence>
<dbReference type="UniPathway" id="UPA00378"/>
<dbReference type="GO" id="GO:0047223">
    <property type="term" value="F:beta-1,3-galactosyl-O-glycosyl-glycoprotein beta-1,3-N-acetylglucosaminyltransferase activity"/>
    <property type="evidence" value="ECO:0000318"/>
    <property type="project" value="GO_Central"/>
</dbReference>
<evidence type="ECO:0000256" key="1">
    <source>
        <dbReference type="ARBA" id="ARBA00004323"/>
    </source>
</evidence>